<keyword evidence="1" id="KW-1133">Transmembrane helix</keyword>
<dbReference type="Proteomes" id="UP000822152">
    <property type="component" value="Unassembled WGS sequence"/>
</dbReference>
<protein>
    <recommendedName>
        <fullName evidence="4">Histidine kinase N-terminal 7TM region domain-containing protein</fullName>
    </recommendedName>
</protein>
<organism evidence="2 3">
    <name type="scientific">Blautia wexlerae</name>
    <dbReference type="NCBI Taxonomy" id="418240"/>
    <lineage>
        <taxon>Bacteria</taxon>
        <taxon>Bacillati</taxon>
        <taxon>Bacillota</taxon>
        <taxon>Clostridia</taxon>
        <taxon>Lachnospirales</taxon>
        <taxon>Lachnospiraceae</taxon>
        <taxon>Blautia</taxon>
    </lineage>
</organism>
<feature type="transmembrane region" description="Helical" evidence="1">
    <location>
        <begin position="6"/>
        <end position="26"/>
    </location>
</feature>
<comment type="caution">
    <text evidence="2">The sequence shown here is derived from an EMBL/GenBank/DDBJ whole genome shotgun (WGS) entry which is preliminary data.</text>
</comment>
<dbReference type="EMBL" id="JAAIPF010000005">
    <property type="protein sequence ID" value="NSF72957.1"/>
    <property type="molecule type" value="Genomic_DNA"/>
</dbReference>
<reference evidence="2 3" key="1">
    <citation type="journal article" date="2020" name="Cell Host Microbe">
        <title>Functional and Genomic Variation between Human-Derived Isolates of Lachnospiraceae Reveals Inter- and Intra-Species Diversity.</title>
        <authorList>
            <person name="Sorbara M.T."/>
            <person name="Littmann E.R."/>
            <person name="Fontana E."/>
            <person name="Moody T.U."/>
            <person name="Kohout C.E."/>
            <person name="Gjonbalaj M."/>
            <person name="Eaton V."/>
            <person name="Seok R."/>
            <person name="Leiner I.M."/>
            <person name="Pamer E.G."/>
        </authorList>
    </citation>
    <scope>NUCLEOTIDE SEQUENCE [LARGE SCALE GENOMIC DNA]</scope>
    <source>
        <strain evidence="2 3">MSK.20.11</strain>
    </source>
</reference>
<feature type="transmembrane region" description="Helical" evidence="1">
    <location>
        <begin position="38"/>
        <end position="56"/>
    </location>
</feature>
<keyword evidence="3" id="KW-1185">Reference proteome</keyword>
<evidence type="ECO:0008006" key="4">
    <source>
        <dbReference type="Google" id="ProtNLM"/>
    </source>
</evidence>
<proteinExistence type="predicted"/>
<evidence type="ECO:0000313" key="3">
    <source>
        <dbReference type="Proteomes" id="UP000822152"/>
    </source>
</evidence>
<evidence type="ECO:0000256" key="1">
    <source>
        <dbReference type="SAM" id="Phobius"/>
    </source>
</evidence>
<name>A0ABX2GMK0_9FIRM</name>
<evidence type="ECO:0000313" key="2">
    <source>
        <dbReference type="EMBL" id="NSF72957.1"/>
    </source>
</evidence>
<sequence>MSETVINLFLDILAAVYTNFAILYFSRRLLPVRNKISLFFLLILFTLPMSLCFLMKRSTLSGEFTILISFLSWVVFLLDSMPLFCKSWLFILFSYY</sequence>
<dbReference type="RefSeq" id="WP_173742688.1">
    <property type="nucleotide sequence ID" value="NZ_JAAIPF010000005.1"/>
</dbReference>
<keyword evidence="1" id="KW-0812">Transmembrane</keyword>
<feature type="transmembrane region" description="Helical" evidence="1">
    <location>
        <begin position="68"/>
        <end position="93"/>
    </location>
</feature>
<accession>A0ABX2GMK0</accession>
<gene>
    <name evidence="2" type="ORF">G4952_03785</name>
</gene>
<keyword evidence="1" id="KW-0472">Membrane</keyword>